<dbReference type="PANTHER" id="PTHR22904:SF523">
    <property type="entry name" value="STRESS-INDUCED-PHOSPHOPROTEIN 1"/>
    <property type="match status" value="1"/>
</dbReference>
<keyword evidence="4" id="KW-1185">Reference proteome</keyword>
<keyword evidence="1" id="KW-0677">Repeat</keyword>
<evidence type="ECO:0000313" key="4">
    <source>
        <dbReference type="Proteomes" id="UP000694865"/>
    </source>
</evidence>
<evidence type="ECO:0000256" key="2">
    <source>
        <dbReference type="ARBA" id="ARBA00022803"/>
    </source>
</evidence>
<organism evidence="4 5">
    <name type="scientific">Saccoglossus kowalevskii</name>
    <name type="common">Acorn worm</name>
    <dbReference type="NCBI Taxonomy" id="10224"/>
    <lineage>
        <taxon>Eukaryota</taxon>
        <taxon>Metazoa</taxon>
        <taxon>Hemichordata</taxon>
        <taxon>Enteropneusta</taxon>
        <taxon>Harrimaniidae</taxon>
        <taxon>Saccoglossus</taxon>
    </lineage>
</organism>
<feature type="repeat" description="TPR" evidence="3">
    <location>
        <begin position="77"/>
        <end position="110"/>
    </location>
</feature>
<dbReference type="RefSeq" id="XP_006814140.1">
    <property type="nucleotide sequence ID" value="XM_006814077.1"/>
</dbReference>
<proteinExistence type="predicted"/>
<gene>
    <name evidence="5" type="primary">LOC100378361</name>
</gene>
<dbReference type="Pfam" id="PF00515">
    <property type="entry name" value="TPR_1"/>
    <property type="match status" value="1"/>
</dbReference>
<dbReference type="Proteomes" id="UP000694865">
    <property type="component" value="Unplaced"/>
</dbReference>
<evidence type="ECO:0000256" key="3">
    <source>
        <dbReference type="PROSITE-ProRule" id="PRU00339"/>
    </source>
</evidence>
<reference evidence="5" key="1">
    <citation type="submission" date="2025-08" db="UniProtKB">
        <authorList>
            <consortium name="RefSeq"/>
        </authorList>
    </citation>
    <scope>IDENTIFICATION</scope>
    <source>
        <tissue evidence="5">Testes</tissue>
    </source>
</reference>
<dbReference type="SUPFAM" id="SSF48452">
    <property type="entry name" value="TPR-like"/>
    <property type="match status" value="1"/>
</dbReference>
<dbReference type="GeneID" id="100378361"/>
<dbReference type="InterPro" id="IPR011990">
    <property type="entry name" value="TPR-like_helical_dom_sf"/>
</dbReference>
<dbReference type="SMART" id="SM00028">
    <property type="entry name" value="TPR"/>
    <property type="match status" value="3"/>
</dbReference>
<keyword evidence="2 3" id="KW-0802">TPR repeat</keyword>
<dbReference type="InterPro" id="IPR019734">
    <property type="entry name" value="TPR_rpt"/>
</dbReference>
<evidence type="ECO:0000256" key="1">
    <source>
        <dbReference type="ARBA" id="ARBA00022737"/>
    </source>
</evidence>
<accession>A0ABM0M299</accession>
<protein>
    <submittedName>
        <fullName evidence="5">Heat shock protein STI-like</fullName>
    </submittedName>
</protein>
<name>A0ABM0M299_SACKO</name>
<dbReference type="PANTHER" id="PTHR22904">
    <property type="entry name" value="TPR REPEAT CONTAINING PROTEIN"/>
    <property type="match status" value="1"/>
</dbReference>
<dbReference type="Gene3D" id="1.25.40.10">
    <property type="entry name" value="Tetratricopeptide repeat domain"/>
    <property type="match status" value="1"/>
</dbReference>
<sequence>MGRSNQQKANEAKQRGNTEAKRKHYFNAIIHYTESIKIDPNDATVLTNRSLCFLKMAQHFLALEDAKRAIKLQPDWSKGYYRKGQVYYSADKFDECIEAYQLGLEKCPEDETLKLALEKAQEKQKEKDDRENWYTSVGMKIGLVCGILLVVCDEWLSSIPALPVSKTGW</sequence>
<evidence type="ECO:0000313" key="5">
    <source>
        <dbReference type="RefSeq" id="XP_006814140.1"/>
    </source>
</evidence>
<dbReference type="PROSITE" id="PS50005">
    <property type="entry name" value="TPR"/>
    <property type="match status" value="1"/>
</dbReference>